<reference evidence="1" key="1">
    <citation type="submission" date="2021-02" db="EMBL/GenBank/DDBJ databases">
        <authorList>
            <person name="Nowell W R."/>
        </authorList>
    </citation>
    <scope>NUCLEOTIDE SEQUENCE</scope>
</reference>
<evidence type="ECO:0000313" key="2">
    <source>
        <dbReference type="EMBL" id="CAF4567882.1"/>
    </source>
</evidence>
<dbReference type="EMBL" id="CAJOBC010119583">
    <property type="protein sequence ID" value="CAF4567882.1"/>
    <property type="molecule type" value="Genomic_DNA"/>
</dbReference>
<protein>
    <submittedName>
        <fullName evidence="1">Uncharacterized protein</fullName>
    </submittedName>
</protein>
<sequence>TTLQDENLDILLAIDTLTKTICLLNKIRNDEDSINNLLELAEERMINYDVDADAKFGKTHRRRLRLL</sequence>
<accession>A0A816EJV2</accession>
<proteinExistence type="predicted"/>
<evidence type="ECO:0000313" key="3">
    <source>
        <dbReference type="Proteomes" id="UP000663829"/>
    </source>
</evidence>
<evidence type="ECO:0000313" key="1">
    <source>
        <dbReference type="EMBL" id="CAF1646967.1"/>
    </source>
</evidence>
<feature type="non-terminal residue" evidence="1">
    <location>
        <position position="1"/>
    </location>
</feature>
<dbReference type="Proteomes" id="UP000663829">
    <property type="component" value="Unassembled WGS sequence"/>
</dbReference>
<name>A0A816EJV2_9BILA</name>
<organism evidence="1 3">
    <name type="scientific">Didymodactylos carnosus</name>
    <dbReference type="NCBI Taxonomy" id="1234261"/>
    <lineage>
        <taxon>Eukaryota</taxon>
        <taxon>Metazoa</taxon>
        <taxon>Spiralia</taxon>
        <taxon>Gnathifera</taxon>
        <taxon>Rotifera</taxon>
        <taxon>Eurotatoria</taxon>
        <taxon>Bdelloidea</taxon>
        <taxon>Philodinida</taxon>
        <taxon>Philodinidae</taxon>
        <taxon>Didymodactylos</taxon>
    </lineage>
</organism>
<keyword evidence="3" id="KW-1185">Reference proteome</keyword>
<dbReference type="EMBL" id="CAJNOQ010049735">
    <property type="protein sequence ID" value="CAF1646967.1"/>
    <property type="molecule type" value="Genomic_DNA"/>
</dbReference>
<gene>
    <name evidence="1" type="ORF">GPM918_LOCUS45283</name>
    <name evidence="2" type="ORF">SRO942_LOCUS47647</name>
</gene>
<dbReference type="AlphaFoldDB" id="A0A816EJV2"/>
<dbReference type="Proteomes" id="UP000681722">
    <property type="component" value="Unassembled WGS sequence"/>
</dbReference>
<comment type="caution">
    <text evidence="1">The sequence shown here is derived from an EMBL/GenBank/DDBJ whole genome shotgun (WGS) entry which is preliminary data.</text>
</comment>